<dbReference type="NCBIfam" id="TIGR00915">
    <property type="entry name" value="2A0602"/>
    <property type="match status" value="1"/>
</dbReference>
<dbReference type="Pfam" id="PF00873">
    <property type="entry name" value="ACR_tran"/>
    <property type="match status" value="1"/>
</dbReference>
<dbReference type="RefSeq" id="WP_121940478.1">
    <property type="nucleotide sequence ID" value="NZ_REFR01000017.1"/>
</dbReference>
<evidence type="ECO:0000256" key="7">
    <source>
        <dbReference type="ARBA" id="ARBA00022989"/>
    </source>
</evidence>
<dbReference type="EMBL" id="REFR01000017">
    <property type="protein sequence ID" value="RMB00667.1"/>
    <property type="molecule type" value="Genomic_DNA"/>
</dbReference>
<feature type="transmembrane region" description="Helical" evidence="9">
    <location>
        <begin position="906"/>
        <end position="930"/>
    </location>
</feature>
<evidence type="ECO:0000256" key="8">
    <source>
        <dbReference type="ARBA" id="ARBA00023136"/>
    </source>
</evidence>
<evidence type="ECO:0000259" key="10">
    <source>
        <dbReference type="PROSITE" id="PS50156"/>
    </source>
</evidence>
<dbReference type="Gene3D" id="1.20.1640.10">
    <property type="entry name" value="Multidrug efflux transporter AcrB transmembrane domain"/>
    <property type="match status" value="2"/>
</dbReference>
<dbReference type="GO" id="GO:0009636">
    <property type="term" value="P:response to toxic substance"/>
    <property type="evidence" value="ECO:0007669"/>
    <property type="project" value="UniProtKB-ARBA"/>
</dbReference>
<evidence type="ECO:0000256" key="9">
    <source>
        <dbReference type="RuleBase" id="RU364070"/>
    </source>
</evidence>
<evidence type="ECO:0000256" key="3">
    <source>
        <dbReference type="ARBA" id="ARBA00022448"/>
    </source>
</evidence>
<dbReference type="Gene3D" id="3.30.2090.10">
    <property type="entry name" value="Multidrug efflux transporter AcrB TolC docking domain, DN and DC subdomains"/>
    <property type="match status" value="2"/>
</dbReference>
<dbReference type="SUPFAM" id="SSF82714">
    <property type="entry name" value="Multidrug efflux transporter AcrB TolC docking domain, DN and DC subdomains"/>
    <property type="match status" value="2"/>
</dbReference>
<dbReference type="FunCoup" id="A0A3M0BW71">
    <property type="interactions" value="530"/>
</dbReference>
<evidence type="ECO:0000256" key="2">
    <source>
        <dbReference type="ARBA" id="ARBA00010942"/>
    </source>
</evidence>
<dbReference type="PRINTS" id="PR00702">
    <property type="entry name" value="ACRIFLAVINRP"/>
</dbReference>
<gene>
    <name evidence="11" type="ORF">BXY39_3855</name>
</gene>
<keyword evidence="12" id="KW-1185">Reference proteome</keyword>
<dbReference type="PROSITE" id="PS50156">
    <property type="entry name" value="SSD"/>
    <property type="match status" value="1"/>
</dbReference>
<feature type="transmembrane region" description="Helical" evidence="9">
    <location>
        <begin position="396"/>
        <end position="419"/>
    </location>
</feature>
<keyword evidence="6 9" id="KW-0812">Transmembrane</keyword>
<dbReference type="PANTHER" id="PTHR32063">
    <property type="match status" value="1"/>
</dbReference>
<dbReference type="InterPro" id="IPR027463">
    <property type="entry name" value="AcrB_DN_DC_subdom"/>
</dbReference>
<keyword evidence="8 9" id="KW-0472">Membrane</keyword>
<feature type="transmembrane region" description="Helical" evidence="9">
    <location>
        <begin position="545"/>
        <end position="567"/>
    </location>
</feature>
<dbReference type="InParanoid" id="A0A3M0BW71"/>
<feature type="transmembrane region" description="Helical" evidence="9">
    <location>
        <begin position="985"/>
        <end position="1005"/>
    </location>
</feature>
<keyword evidence="4" id="KW-1003">Cell membrane</keyword>
<dbReference type="GO" id="GO:0005886">
    <property type="term" value="C:plasma membrane"/>
    <property type="evidence" value="ECO:0007669"/>
    <property type="project" value="UniProtKB-SubCell"/>
</dbReference>
<feature type="transmembrane region" description="Helical" evidence="9">
    <location>
        <begin position="936"/>
        <end position="960"/>
    </location>
</feature>
<sequence length="1064" mass="113229">MTFSHFFVDRPIFATVLSILIMLVGGIAYLGLPVAQYPEVAPPTVEVRATYPGASAEVVANTVATPLEQEINGVEGMLYMLSQSTGDGTMVLTITFELGTDLDQAQVLVQNRVAIAEPRLPEAVRRLGVTTRKNSPDLLLVINLFSPDESYDQLFIANYAVLQIREQLRRLKGVGQVQMFGASEYAMRIWIDPDRTAAFGLTSGEVVQALRSQNIQVASGVMNQPPASGPGDFQINVETMGRLSAPEDFADVVVRSDPGGGTIRVRDIGRVELGAQSYTTRGYLGDKPSIALAVNQRPGSNALETAEEVQQLIATLSADFPPGMDYEIAYNPTEFIAESVDAVIHTIFEAVVLVVLVVVVFLQSWRASIIPIVAIPVSLIGTFAVMQAFGFSLNNLSLFGLVLAIGIVVDDAIVVVENVERNLADGMDPKDAAHKTMDEVGGAIIAISLVLASVFIPAAFISGISGQFFRQFALTIATSTVISAFCSLTLSPALAGLLLRPHGHGAAPKTAVGRVLGTLAGRFFGGFNRGMDAVAGGYSATVGRLVRISGIALIVYGGLIALTAFQFSRVPGGFIPPQDQGYLIVALELPAGAKLDRTDAVVRDATERLLAIEGIVQTVGFAGFNGATFTLAPNSAAIFPVLAPFEERLDKGIGFDDLLAETRAAVSGIDEAFVLVIPPPPVRGIGTGGGFKMYVQDRTGRGLDTLAASTYGIVGAANGIEGLTSVFSLFETATPKLYLDIDRVRAQELNVPISNVFDTLEVYFGSAFVNDFNFLGRTFRVTAQADAPYRQTPDDLMRLRTVNRFGETVPIGSVAQIEDRTGPYRVARYNLYPAAAVQGDTLPGTSSGEAIAAMEALADTELGQGFGYEWTELAFQQKQAGNTAGLVFALAVVLVFLLLSAQYESWLLPLAVVLIVPMVLLSAITGVALAGLDNNILVQIGFVVLVGLACKNAILIVEFAKQREDEGLDRFAAASDAAKLRLRPILMTSFAFILGVVPLMTATGAGAEMRQALGTTVFSGMLGVTVFGLIFTPVFYVVCRRFAGGARRVQGQEKLASQAENTTQ</sequence>
<feature type="domain" description="SSD" evidence="10">
    <location>
        <begin position="368"/>
        <end position="497"/>
    </location>
</feature>
<feature type="transmembrane region" description="Helical" evidence="9">
    <location>
        <begin position="472"/>
        <end position="499"/>
    </location>
</feature>
<evidence type="ECO:0000256" key="5">
    <source>
        <dbReference type="ARBA" id="ARBA00022519"/>
    </source>
</evidence>
<dbReference type="OrthoDB" id="9806532at2"/>
<evidence type="ECO:0000313" key="12">
    <source>
        <dbReference type="Proteomes" id="UP000271227"/>
    </source>
</evidence>
<feature type="transmembrane region" description="Helical" evidence="9">
    <location>
        <begin position="440"/>
        <end position="460"/>
    </location>
</feature>
<dbReference type="InterPro" id="IPR004764">
    <property type="entry name" value="MdtF-like"/>
</dbReference>
<accession>A0A3M0BW71</accession>
<dbReference type="NCBIfam" id="NF000282">
    <property type="entry name" value="RND_permease_1"/>
    <property type="match status" value="1"/>
</dbReference>
<evidence type="ECO:0000256" key="6">
    <source>
        <dbReference type="ARBA" id="ARBA00022692"/>
    </source>
</evidence>
<evidence type="ECO:0000256" key="1">
    <source>
        <dbReference type="ARBA" id="ARBA00004429"/>
    </source>
</evidence>
<dbReference type="Gene3D" id="3.30.70.1320">
    <property type="entry name" value="Multidrug efflux transporter AcrB pore domain like"/>
    <property type="match status" value="1"/>
</dbReference>
<reference evidence="11 12" key="1">
    <citation type="submission" date="2018-10" db="EMBL/GenBank/DDBJ databases">
        <title>Genomic Encyclopedia of Archaeal and Bacterial Type Strains, Phase II (KMG-II): from individual species to whole genera.</title>
        <authorList>
            <person name="Goeker M."/>
        </authorList>
    </citation>
    <scope>NUCLEOTIDE SEQUENCE [LARGE SCALE GENOMIC DNA]</scope>
    <source>
        <strain evidence="11 12">DSM 25217</strain>
    </source>
</reference>
<feature type="transmembrane region" description="Helical" evidence="9">
    <location>
        <begin position="880"/>
        <end position="899"/>
    </location>
</feature>
<dbReference type="InterPro" id="IPR001036">
    <property type="entry name" value="Acrflvin-R"/>
</dbReference>
<keyword evidence="7 9" id="KW-1133">Transmembrane helix</keyword>
<dbReference type="FunFam" id="3.30.70.1430:FF:000001">
    <property type="entry name" value="Efflux pump membrane transporter"/>
    <property type="match status" value="1"/>
</dbReference>
<dbReference type="AlphaFoldDB" id="A0A3M0BW71"/>
<evidence type="ECO:0000256" key="4">
    <source>
        <dbReference type="ARBA" id="ARBA00022475"/>
    </source>
</evidence>
<dbReference type="GO" id="GO:0042910">
    <property type="term" value="F:xenobiotic transmembrane transporter activity"/>
    <property type="evidence" value="ECO:0007669"/>
    <property type="project" value="TreeGrafter"/>
</dbReference>
<organism evidence="11 12">
    <name type="scientific">Eilatimonas milleporae</name>
    <dbReference type="NCBI Taxonomy" id="911205"/>
    <lineage>
        <taxon>Bacteria</taxon>
        <taxon>Pseudomonadati</taxon>
        <taxon>Pseudomonadota</taxon>
        <taxon>Alphaproteobacteria</taxon>
        <taxon>Kordiimonadales</taxon>
        <taxon>Kordiimonadaceae</taxon>
        <taxon>Eilatimonas</taxon>
    </lineage>
</organism>
<comment type="caution">
    <text evidence="11">The sequence shown here is derived from an EMBL/GenBank/DDBJ whole genome shotgun (WGS) entry which is preliminary data.</text>
</comment>
<dbReference type="FunFam" id="1.20.1640.10:FF:000001">
    <property type="entry name" value="Efflux pump membrane transporter"/>
    <property type="match status" value="1"/>
</dbReference>
<dbReference type="GO" id="GO:0015562">
    <property type="term" value="F:efflux transmembrane transporter activity"/>
    <property type="evidence" value="ECO:0007669"/>
    <property type="project" value="InterPro"/>
</dbReference>
<feature type="transmembrane region" description="Helical" evidence="9">
    <location>
        <begin position="369"/>
        <end position="390"/>
    </location>
</feature>
<feature type="transmembrane region" description="Helical" evidence="9">
    <location>
        <begin position="342"/>
        <end position="362"/>
    </location>
</feature>
<dbReference type="SUPFAM" id="SSF82866">
    <property type="entry name" value="Multidrug efflux transporter AcrB transmembrane domain"/>
    <property type="match status" value="2"/>
</dbReference>
<dbReference type="Proteomes" id="UP000271227">
    <property type="component" value="Unassembled WGS sequence"/>
</dbReference>
<name>A0A3M0BW71_9PROT</name>
<dbReference type="Gene3D" id="3.30.70.1440">
    <property type="entry name" value="Multidrug efflux transporter AcrB pore domain"/>
    <property type="match status" value="1"/>
</dbReference>
<comment type="similarity">
    <text evidence="2 9">Belongs to the resistance-nodulation-cell division (RND) (TC 2.A.6) family.</text>
</comment>
<evidence type="ECO:0000313" key="11">
    <source>
        <dbReference type="EMBL" id="RMB00667.1"/>
    </source>
</evidence>
<keyword evidence="5 9" id="KW-0997">Cell inner membrane</keyword>
<comment type="subcellular location">
    <subcellularLocation>
        <location evidence="1 9">Cell inner membrane</location>
        <topology evidence="1 9">Multi-pass membrane protein</topology>
    </subcellularLocation>
</comment>
<feature type="transmembrane region" description="Helical" evidence="9">
    <location>
        <begin position="1017"/>
        <end position="1038"/>
    </location>
</feature>
<dbReference type="Gene3D" id="3.30.70.1430">
    <property type="entry name" value="Multidrug efflux transporter AcrB pore domain"/>
    <property type="match status" value="2"/>
</dbReference>
<dbReference type="SUPFAM" id="SSF82693">
    <property type="entry name" value="Multidrug efflux transporter AcrB pore domain, PN1, PN2, PC1 and PC2 subdomains"/>
    <property type="match status" value="4"/>
</dbReference>
<dbReference type="InterPro" id="IPR000731">
    <property type="entry name" value="SSD"/>
</dbReference>
<dbReference type="PANTHER" id="PTHR32063:SF11">
    <property type="entry name" value="CATION OR DRUG EFFLUX SYSTEM PROTEIN"/>
    <property type="match status" value="1"/>
</dbReference>
<keyword evidence="3 9" id="KW-0813">Transport</keyword>
<proteinExistence type="inferred from homology"/>
<feature type="transmembrane region" description="Helical" evidence="9">
    <location>
        <begin position="12"/>
        <end position="32"/>
    </location>
</feature>
<protein>
    <recommendedName>
        <fullName evidence="9">Efflux pump membrane transporter</fullName>
    </recommendedName>
</protein>